<keyword evidence="5 6" id="KW-0482">Metalloprotease</keyword>
<evidence type="ECO:0000256" key="6">
    <source>
        <dbReference type="RuleBase" id="RU003983"/>
    </source>
</evidence>
<dbReference type="Proteomes" id="UP000018465">
    <property type="component" value="Unassembled WGS sequence"/>
</dbReference>
<keyword evidence="7" id="KW-1133">Transmembrane helix</keyword>
<keyword evidence="3 6" id="KW-0378">Hydrolase</keyword>
<evidence type="ECO:0000313" key="10">
    <source>
        <dbReference type="Proteomes" id="UP000018465"/>
    </source>
</evidence>
<keyword evidence="7" id="KW-0812">Transmembrane</keyword>
<proteinExistence type="inferred from homology"/>
<feature type="transmembrane region" description="Helical" evidence="7">
    <location>
        <begin position="104"/>
        <end position="125"/>
    </location>
</feature>
<organism evidence="9 10">
    <name type="scientific">Acinetobacter lwoffii NCTC 5866 = CIP 64.10 = NIPH 512</name>
    <dbReference type="NCBI Taxonomy" id="981327"/>
    <lineage>
        <taxon>Bacteria</taxon>
        <taxon>Pseudomonadati</taxon>
        <taxon>Pseudomonadota</taxon>
        <taxon>Gammaproteobacteria</taxon>
        <taxon>Moraxellales</taxon>
        <taxon>Moraxellaceae</taxon>
        <taxon>Acinetobacter</taxon>
    </lineage>
</organism>
<keyword evidence="4 6" id="KW-0862">Zinc</keyword>
<evidence type="ECO:0000256" key="1">
    <source>
        <dbReference type="ARBA" id="ARBA00022670"/>
    </source>
</evidence>
<dbReference type="Gene3D" id="3.30.2010.10">
    <property type="entry name" value="Metalloproteases ('zincins'), catalytic domain"/>
    <property type="match status" value="1"/>
</dbReference>
<dbReference type="RefSeq" id="WP_004646047.1">
    <property type="nucleotide sequence ID" value="NZ_KI530561.1"/>
</dbReference>
<sequence>MKRPVEVKFYDGILAEARRAWIVPDQQQGIALKLDEDIPAQVSAADFYFAYPDMAYIGGVGGRKPIIELPEERRIEFLSKVPHWLRIKHKDIYHAIWEFERSPILIFFSMIIVISAVIVILKWGIPYSAKQLAKLLPEQTLVEVGNRTEQQLIAQTQPSTLPAEQQTRLKTLYEQKIAVGKPAKIIFRQGGSSMGMNAAAIPNNSIIVTDELVKISGTDEEVLAVLAHEQGHLVQKHSM</sequence>
<protein>
    <recommendedName>
        <fullName evidence="8">Peptidase M48 domain-containing protein</fullName>
    </recommendedName>
</protein>
<evidence type="ECO:0000256" key="4">
    <source>
        <dbReference type="ARBA" id="ARBA00022833"/>
    </source>
</evidence>
<evidence type="ECO:0000256" key="5">
    <source>
        <dbReference type="ARBA" id="ARBA00023049"/>
    </source>
</evidence>
<reference evidence="9 10" key="1">
    <citation type="submission" date="2013-10" db="EMBL/GenBank/DDBJ databases">
        <title>The Genome Sequence of Acinetobacter lwoffii NIPH 512.</title>
        <authorList>
            <consortium name="The Broad Institute Genomics Platform"/>
            <consortium name="The Broad Institute Genome Sequencing Center for Infectious Disease"/>
            <person name="Cerqueira G."/>
            <person name="Feldgarden M."/>
            <person name="Courvalin P."/>
            <person name="Grillot-Courvalin C."/>
            <person name="Clermont D."/>
            <person name="Rocha E."/>
            <person name="Yoon E.-J."/>
            <person name="Nemec A."/>
            <person name="Young S.K."/>
            <person name="Zeng Q."/>
            <person name="Gargeya S."/>
            <person name="Fitzgerald M."/>
            <person name="Abouelleil A."/>
            <person name="Alvarado L."/>
            <person name="Berlin A.M."/>
            <person name="Chapman S.B."/>
            <person name="Gainer-Dewar J."/>
            <person name="Goldberg J."/>
            <person name="Gnerre S."/>
            <person name="Griggs A."/>
            <person name="Gujja S."/>
            <person name="Hansen M."/>
            <person name="Howarth C."/>
            <person name="Imamovic A."/>
            <person name="Ireland A."/>
            <person name="Larimer J."/>
            <person name="McCowan C."/>
            <person name="Murphy C."/>
            <person name="Pearson M."/>
            <person name="Poon T.W."/>
            <person name="Priest M."/>
            <person name="Roberts A."/>
            <person name="Saif S."/>
            <person name="Shea T."/>
            <person name="Sykes S."/>
            <person name="Wortman J."/>
            <person name="Nusbaum C."/>
            <person name="Birren B."/>
        </authorList>
    </citation>
    <scope>NUCLEOTIDE SEQUENCE [LARGE SCALE GENOMIC DNA]</scope>
    <source>
        <strain evidence="9 10">NIPH 512</strain>
    </source>
</reference>
<keyword evidence="10" id="KW-1185">Reference proteome</keyword>
<evidence type="ECO:0000256" key="2">
    <source>
        <dbReference type="ARBA" id="ARBA00022723"/>
    </source>
</evidence>
<keyword evidence="7" id="KW-0472">Membrane</keyword>
<dbReference type="EMBL" id="AYHO01000002">
    <property type="protein sequence ID" value="ESJ95226.1"/>
    <property type="molecule type" value="Genomic_DNA"/>
</dbReference>
<name>A0ABP2ZCQ5_ACILW</name>
<dbReference type="CDD" id="cd07332">
    <property type="entry name" value="M48C_Oma1_like"/>
    <property type="match status" value="1"/>
</dbReference>
<evidence type="ECO:0000313" key="9">
    <source>
        <dbReference type="EMBL" id="ESJ95226.1"/>
    </source>
</evidence>
<dbReference type="Pfam" id="PF01435">
    <property type="entry name" value="Peptidase_M48"/>
    <property type="match status" value="1"/>
</dbReference>
<keyword evidence="2" id="KW-0479">Metal-binding</keyword>
<dbReference type="InterPro" id="IPR001915">
    <property type="entry name" value="Peptidase_M48"/>
</dbReference>
<feature type="domain" description="Peptidase M48" evidence="8">
    <location>
        <begin position="194"/>
        <end position="238"/>
    </location>
</feature>
<comment type="cofactor">
    <cofactor evidence="6">
        <name>Zn(2+)</name>
        <dbReference type="ChEBI" id="CHEBI:29105"/>
    </cofactor>
    <text evidence="6">Binds 1 zinc ion per subunit.</text>
</comment>
<evidence type="ECO:0000256" key="3">
    <source>
        <dbReference type="ARBA" id="ARBA00022801"/>
    </source>
</evidence>
<comment type="similarity">
    <text evidence="6">Belongs to the peptidase M48 family.</text>
</comment>
<evidence type="ECO:0000256" key="7">
    <source>
        <dbReference type="SAM" id="Phobius"/>
    </source>
</evidence>
<accession>A0ABP2ZCQ5</accession>
<keyword evidence="1 6" id="KW-0645">Protease</keyword>
<gene>
    <name evidence="9" type="ORF">P800_00030</name>
</gene>
<comment type="caution">
    <text evidence="9">The sequence shown here is derived from an EMBL/GenBank/DDBJ whole genome shotgun (WGS) entry which is preliminary data.</text>
</comment>
<evidence type="ECO:0000259" key="8">
    <source>
        <dbReference type="Pfam" id="PF01435"/>
    </source>
</evidence>